<sequence length="176" mass="19039">MTESDMPRAPGLLPDAIHRATKPGTVLLRLETTQSREGNLDGAWWPRSRDICAELPGLVHVLTGHLGPITRVGLDATAWDGLPTRLVIDDRVVHIDSFPVGDDTALITRGDQDHFSLLVVPPHATADAARAAMARAVRADSVTHAAQILIDTGIHQARPLPAEGPRTGEERREPEE</sequence>
<evidence type="ECO:0000313" key="3">
    <source>
        <dbReference type="Proteomes" id="UP001602058"/>
    </source>
</evidence>
<reference evidence="2 3" key="1">
    <citation type="submission" date="2024-10" db="EMBL/GenBank/DDBJ databases">
        <title>The Natural Products Discovery Center: Release of the First 8490 Sequenced Strains for Exploring Actinobacteria Biosynthetic Diversity.</title>
        <authorList>
            <person name="Kalkreuter E."/>
            <person name="Kautsar S.A."/>
            <person name="Yang D."/>
            <person name="Bader C.D."/>
            <person name="Teijaro C.N."/>
            <person name="Fluegel L."/>
            <person name="Davis C.M."/>
            <person name="Simpson J.R."/>
            <person name="Lauterbach L."/>
            <person name="Steele A.D."/>
            <person name="Gui C."/>
            <person name="Meng S."/>
            <person name="Li G."/>
            <person name="Viehrig K."/>
            <person name="Ye F."/>
            <person name="Su P."/>
            <person name="Kiefer A.F."/>
            <person name="Nichols A."/>
            <person name="Cepeda A.J."/>
            <person name="Yan W."/>
            <person name="Fan B."/>
            <person name="Jiang Y."/>
            <person name="Adhikari A."/>
            <person name="Zheng C.-J."/>
            <person name="Schuster L."/>
            <person name="Cowan T.M."/>
            <person name="Smanski M.J."/>
            <person name="Chevrette M.G."/>
            <person name="De Carvalho L.P.S."/>
            <person name="Shen B."/>
        </authorList>
    </citation>
    <scope>NUCLEOTIDE SEQUENCE [LARGE SCALE GENOMIC DNA]</scope>
    <source>
        <strain evidence="2 3">NPDC001390</strain>
    </source>
</reference>
<keyword evidence="3" id="KW-1185">Reference proteome</keyword>
<dbReference type="Proteomes" id="UP001602058">
    <property type="component" value="Unassembled WGS sequence"/>
</dbReference>
<dbReference type="EMBL" id="JBIAWJ010000001">
    <property type="protein sequence ID" value="MFF4520385.1"/>
    <property type="molecule type" value="Genomic_DNA"/>
</dbReference>
<protein>
    <submittedName>
        <fullName evidence="2">DUF5994 family protein</fullName>
    </submittedName>
</protein>
<dbReference type="InterPro" id="IPR046036">
    <property type="entry name" value="DUF5994"/>
</dbReference>
<dbReference type="RefSeq" id="WP_350953909.1">
    <property type="nucleotide sequence ID" value="NZ_JBEOYX010000006.1"/>
</dbReference>
<organism evidence="2 3">
    <name type="scientific">Streptomyces bluensis</name>
    <dbReference type="NCBI Taxonomy" id="33897"/>
    <lineage>
        <taxon>Bacteria</taxon>
        <taxon>Bacillati</taxon>
        <taxon>Actinomycetota</taxon>
        <taxon>Actinomycetes</taxon>
        <taxon>Kitasatosporales</taxon>
        <taxon>Streptomycetaceae</taxon>
        <taxon>Streptomyces</taxon>
    </lineage>
</organism>
<comment type="caution">
    <text evidence="2">The sequence shown here is derived from an EMBL/GenBank/DDBJ whole genome shotgun (WGS) entry which is preliminary data.</text>
</comment>
<evidence type="ECO:0000256" key="1">
    <source>
        <dbReference type="SAM" id="MobiDB-lite"/>
    </source>
</evidence>
<feature type="region of interest" description="Disordered" evidence="1">
    <location>
        <begin position="154"/>
        <end position="176"/>
    </location>
</feature>
<feature type="compositionally biased region" description="Basic and acidic residues" evidence="1">
    <location>
        <begin position="166"/>
        <end position="176"/>
    </location>
</feature>
<gene>
    <name evidence="2" type="ORF">ACFY1D_02760</name>
</gene>
<dbReference type="Pfam" id="PF19457">
    <property type="entry name" value="DUF5994"/>
    <property type="match status" value="1"/>
</dbReference>
<name>A0ABW6UDU9_9ACTN</name>
<accession>A0ABW6UDU9</accession>
<proteinExistence type="predicted"/>
<evidence type="ECO:0000313" key="2">
    <source>
        <dbReference type="EMBL" id="MFF4520385.1"/>
    </source>
</evidence>